<feature type="chain" id="PRO_5039475504" evidence="4">
    <location>
        <begin position="25"/>
        <end position="642"/>
    </location>
</feature>
<reference evidence="9" key="1">
    <citation type="submission" date="2016-10" db="EMBL/GenBank/DDBJ databases">
        <authorList>
            <person name="Varghese N."/>
            <person name="Submissions S."/>
        </authorList>
    </citation>
    <scope>NUCLEOTIDE SEQUENCE [LARGE SCALE GENOMIC DNA]</scope>
    <source>
        <strain evidence="9">DSM 44718</strain>
    </source>
</reference>
<dbReference type="InterPro" id="IPR012338">
    <property type="entry name" value="Beta-lactam/transpept-like"/>
</dbReference>
<feature type="domain" description="Penicillin-binding protein transpeptidase" evidence="5">
    <location>
        <begin position="368"/>
        <end position="636"/>
    </location>
</feature>
<dbReference type="EMBL" id="FNQB01000002">
    <property type="protein sequence ID" value="SDZ23858.1"/>
    <property type="molecule type" value="Genomic_DNA"/>
</dbReference>
<dbReference type="Pfam" id="PF00905">
    <property type="entry name" value="Transpeptidase"/>
    <property type="match status" value="1"/>
</dbReference>
<accession>A0A1H3RF66</accession>
<keyword evidence="9" id="KW-1185">Reference proteome</keyword>
<evidence type="ECO:0000256" key="3">
    <source>
        <dbReference type="ARBA" id="ARBA00023136"/>
    </source>
</evidence>
<dbReference type="AlphaFoldDB" id="A0A1H3RF66"/>
<feature type="domain" description="Penicillin-binding protein dimerisation" evidence="6">
    <location>
        <begin position="154"/>
        <end position="320"/>
    </location>
</feature>
<dbReference type="OrthoDB" id="5241017at2"/>
<dbReference type="STRING" id="137265.SAMN05421684_3744"/>
<dbReference type="InterPro" id="IPR001460">
    <property type="entry name" value="PCN-bd_Tpept"/>
</dbReference>
<gene>
    <name evidence="8" type="ORF">SAMN05421684_3744</name>
</gene>
<dbReference type="InterPro" id="IPR007887">
    <property type="entry name" value="MecA_N"/>
</dbReference>
<dbReference type="PANTHER" id="PTHR30627:SF24">
    <property type="entry name" value="PENICILLIN-BINDING PROTEIN 4B"/>
    <property type="match status" value="1"/>
</dbReference>
<keyword evidence="3" id="KW-0472">Membrane</keyword>
<dbReference type="GO" id="GO:0046677">
    <property type="term" value="P:response to antibiotic"/>
    <property type="evidence" value="ECO:0007669"/>
    <property type="project" value="InterPro"/>
</dbReference>
<dbReference type="GO" id="GO:0071972">
    <property type="term" value="F:peptidoglycan L,D-transpeptidase activity"/>
    <property type="evidence" value="ECO:0007669"/>
    <property type="project" value="TreeGrafter"/>
</dbReference>
<evidence type="ECO:0000259" key="5">
    <source>
        <dbReference type="Pfam" id="PF00905"/>
    </source>
</evidence>
<dbReference type="InterPro" id="IPR005311">
    <property type="entry name" value="PBP_dimer"/>
</dbReference>
<dbReference type="InterPro" id="IPR036138">
    <property type="entry name" value="PBP_dimer_sf"/>
</dbReference>
<keyword evidence="8" id="KW-0131">Cell cycle</keyword>
<keyword evidence="4" id="KW-0732">Signal</keyword>
<dbReference type="Gene3D" id="3.90.1310.10">
    <property type="entry name" value="Penicillin-binding protein 2a (Domain 2)"/>
    <property type="match status" value="1"/>
</dbReference>
<evidence type="ECO:0000313" key="8">
    <source>
        <dbReference type="EMBL" id="SDZ23858.1"/>
    </source>
</evidence>
<comment type="subcellular location">
    <subcellularLocation>
        <location evidence="1">Membrane</location>
    </subcellularLocation>
</comment>
<dbReference type="GO" id="GO:0071555">
    <property type="term" value="P:cell wall organization"/>
    <property type="evidence" value="ECO:0007669"/>
    <property type="project" value="TreeGrafter"/>
</dbReference>
<evidence type="ECO:0000259" key="6">
    <source>
        <dbReference type="Pfam" id="PF03717"/>
    </source>
</evidence>
<dbReference type="GO" id="GO:0008658">
    <property type="term" value="F:penicillin binding"/>
    <property type="evidence" value="ECO:0007669"/>
    <property type="project" value="InterPro"/>
</dbReference>
<dbReference type="Proteomes" id="UP000199632">
    <property type="component" value="Unassembled WGS sequence"/>
</dbReference>
<evidence type="ECO:0000256" key="1">
    <source>
        <dbReference type="ARBA" id="ARBA00004370"/>
    </source>
</evidence>
<dbReference type="Pfam" id="PF05223">
    <property type="entry name" value="MecA_N"/>
    <property type="match status" value="1"/>
</dbReference>
<feature type="domain" description="NTF2-like N-terminal transpeptidase" evidence="7">
    <location>
        <begin position="32"/>
        <end position="145"/>
    </location>
</feature>
<sequence>MRRSMTRRPTALLAGLALVAAGLAGCSSDPGPDDAVDGFLSAWKSGDLSQIAFVEPTGSKVAATEVTTALKELSGELFKTPPAVRRDGDPKEVEGSATAAITLDWTLPGGTHWTYPSTVRLIQGNDDVWSVIWEPAILNAKLKSGDQLALRRQRPERAGILDGAGKPIVEPRDVVVVGVEPAGVDDPAGIARALDSAFKSVRPALPKIDVSDLPKRITSAEDPEQFLEVVSLRRDAYLQIRSKIQPLEGTRFREEKRDLAPTRAFARALLGSADPALKEDIDKRPDEVAAGDLVGHGGLQGALDKQLRGTPGVSVVIANKGPDGEVTDGEELWRSEAKPGTPVKTTLDVSVQNAADTALAGLKQRSALVAVRVSDGAVLAAANGPDGGSGENLAFTAQVPPGSTFKVVSGYGLLESGKVTASTAVDCPKTFTVDGRSFKNSENFALGKVPFQVDFAKSCNTAFASLAPSLGDDGLAAAGRALGLEAKWDLGVDAFSGKVSTGGSAAERAAAAFGQGTTLVSPLSMASATASVAKGAAVTPKVLSDRPGAGDGSALKADALGPLKSMMRQVVTSGTATALKDVPGGAVSGKTGTAEFDDNPEHTHAWFVGWQGDIAFAVFVENGGGSGTTAVPAAERFIRALH</sequence>
<protein>
    <submittedName>
        <fullName evidence="8">Cell division protein FtsI/penicillin-binding protein 2</fullName>
    </submittedName>
</protein>
<dbReference type="PANTHER" id="PTHR30627">
    <property type="entry name" value="PEPTIDOGLYCAN D,D-TRANSPEPTIDASE"/>
    <property type="match status" value="1"/>
</dbReference>
<name>A0A1H3RF66_9ACTN</name>
<dbReference type="GO" id="GO:0005886">
    <property type="term" value="C:plasma membrane"/>
    <property type="evidence" value="ECO:0007669"/>
    <property type="project" value="TreeGrafter"/>
</dbReference>
<dbReference type="InterPro" id="IPR050515">
    <property type="entry name" value="Beta-lactam/transpept"/>
</dbReference>
<comment type="similarity">
    <text evidence="2">Belongs to the transpeptidase family.</text>
</comment>
<dbReference type="SUPFAM" id="SSF56601">
    <property type="entry name" value="beta-lactamase/transpeptidase-like"/>
    <property type="match status" value="1"/>
</dbReference>
<proteinExistence type="inferred from homology"/>
<keyword evidence="8" id="KW-0132">Cell division</keyword>
<dbReference type="Gene3D" id="3.40.710.10">
    <property type="entry name" value="DD-peptidase/beta-lactamase superfamily"/>
    <property type="match status" value="1"/>
</dbReference>
<organism evidence="8 9">
    <name type="scientific">Asanoa ishikariensis</name>
    <dbReference type="NCBI Taxonomy" id="137265"/>
    <lineage>
        <taxon>Bacteria</taxon>
        <taxon>Bacillati</taxon>
        <taxon>Actinomycetota</taxon>
        <taxon>Actinomycetes</taxon>
        <taxon>Micromonosporales</taxon>
        <taxon>Micromonosporaceae</taxon>
        <taxon>Asanoa</taxon>
    </lineage>
</organism>
<evidence type="ECO:0000259" key="7">
    <source>
        <dbReference type="Pfam" id="PF05223"/>
    </source>
</evidence>
<evidence type="ECO:0000256" key="2">
    <source>
        <dbReference type="ARBA" id="ARBA00007171"/>
    </source>
</evidence>
<dbReference type="GO" id="GO:0051301">
    <property type="term" value="P:cell division"/>
    <property type="evidence" value="ECO:0007669"/>
    <property type="project" value="UniProtKB-KW"/>
</dbReference>
<dbReference type="Pfam" id="PF03717">
    <property type="entry name" value="PBP_dimer"/>
    <property type="match status" value="1"/>
</dbReference>
<evidence type="ECO:0000256" key="4">
    <source>
        <dbReference type="SAM" id="SignalP"/>
    </source>
</evidence>
<dbReference type="SUPFAM" id="SSF56519">
    <property type="entry name" value="Penicillin binding protein dimerisation domain"/>
    <property type="match status" value="1"/>
</dbReference>
<evidence type="ECO:0000313" key="9">
    <source>
        <dbReference type="Proteomes" id="UP000199632"/>
    </source>
</evidence>
<dbReference type="PROSITE" id="PS51257">
    <property type="entry name" value="PROKAR_LIPOPROTEIN"/>
    <property type="match status" value="1"/>
</dbReference>
<feature type="signal peptide" evidence="4">
    <location>
        <begin position="1"/>
        <end position="24"/>
    </location>
</feature>